<reference evidence="1" key="1">
    <citation type="journal article" date="2022" name="Int. J. Mol. Sci.">
        <title>Draft Genome of Tanacetum Coccineum: Genomic Comparison of Closely Related Tanacetum-Family Plants.</title>
        <authorList>
            <person name="Yamashiro T."/>
            <person name="Shiraishi A."/>
            <person name="Nakayama K."/>
            <person name="Satake H."/>
        </authorList>
    </citation>
    <scope>NUCLEOTIDE SEQUENCE</scope>
</reference>
<dbReference type="EMBL" id="BQNB010016440">
    <property type="protein sequence ID" value="GJT51836.1"/>
    <property type="molecule type" value="Genomic_DNA"/>
</dbReference>
<proteinExistence type="predicted"/>
<keyword evidence="2" id="KW-1185">Reference proteome</keyword>
<comment type="caution">
    <text evidence="1">The sequence shown here is derived from an EMBL/GenBank/DDBJ whole genome shotgun (WGS) entry which is preliminary data.</text>
</comment>
<accession>A0ABQ5ELQ4</accession>
<protein>
    <submittedName>
        <fullName evidence="1">Uncharacterized protein</fullName>
    </submittedName>
</protein>
<dbReference type="Proteomes" id="UP001151760">
    <property type="component" value="Unassembled WGS sequence"/>
</dbReference>
<name>A0ABQ5ELQ4_9ASTR</name>
<organism evidence="1 2">
    <name type="scientific">Tanacetum coccineum</name>
    <dbReference type="NCBI Taxonomy" id="301880"/>
    <lineage>
        <taxon>Eukaryota</taxon>
        <taxon>Viridiplantae</taxon>
        <taxon>Streptophyta</taxon>
        <taxon>Embryophyta</taxon>
        <taxon>Tracheophyta</taxon>
        <taxon>Spermatophyta</taxon>
        <taxon>Magnoliopsida</taxon>
        <taxon>eudicotyledons</taxon>
        <taxon>Gunneridae</taxon>
        <taxon>Pentapetalae</taxon>
        <taxon>asterids</taxon>
        <taxon>campanulids</taxon>
        <taxon>Asterales</taxon>
        <taxon>Asteraceae</taxon>
        <taxon>Asteroideae</taxon>
        <taxon>Anthemideae</taxon>
        <taxon>Anthemidinae</taxon>
        <taxon>Tanacetum</taxon>
    </lineage>
</organism>
<evidence type="ECO:0000313" key="1">
    <source>
        <dbReference type="EMBL" id="GJT51836.1"/>
    </source>
</evidence>
<gene>
    <name evidence="1" type="ORF">Tco_0977993</name>
</gene>
<evidence type="ECO:0000313" key="2">
    <source>
        <dbReference type="Proteomes" id="UP001151760"/>
    </source>
</evidence>
<reference evidence="1" key="2">
    <citation type="submission" date="2022-01" db="EMBL/GenBank/DDBJ databases">
        <authorList>
            <person name="Yamashiro T."/>
            <person name="Shiraishi A."/>
            <person name="Satake H."/>
            <person name="Nakayama K."/>
        </authorList>
    </citation>
    <scope>NUCLEOTIDE SEQUENCE</scope>
</reference>
<sequence>MSKPKIIVKCDVKRDDAPFIQAVKPDQNVVEAPIVNEELVKIDDKSGGINVHEPVAATKSNQLLDDVVSHFKEVIDVRLDLVGWVDELRTKLTLRPPIFDDLRKLNDSKGDENNCFYQESQLGSLQHLLNALEPELPPDVSCLQPDNVDEPHFDTTDNADMEDNMEVDNEDGKYCLDDMSIGFEEDNSNGEIKVTLYQEEHKALCNKMDVVVEESTLITESTPVIETRIVDSTLKVNLDQFITDVMHTKNIFVAIESHSFRDVRRKKKPSVALQSPYEQQQSITLPPAKRKIITIQILESIEFPDESDGEEHDKLESTEFFGSKHLELWVKLLWRFRAPDADWAIAGAHLCPAILGGGMCIYHSNAKRGRVSWTDVEKVDEVETSGFAQTSALRIRRGGVSIRGACLRKTSGTEANVMGIPAPPWPLGITPEDCRIHAERPEPIVLQKELVLQEHYQCRMIAQQISQQQQQEPIK</sequence>